<name>A0A1S8NHG7_CLOSA</name>
<dbReference type="RefSeq" id="WP_077863704.1">
    <property type="nucleotide sequence ID" value="NZ_LZYZ01000001.1"/>
</dbReference>
<dbReference type="EMBL" id="LZYZ01000001">
    <property type="protein sequence ID" value="OOM15934.1"/>
    <property type="molecule type" value="Genomic_DNA"/>
</dbReference>
<sequence length="187" mass="21669">MYNFDVKKLYSDVIYIIESLDGLVSKSTLNRRKYIHFLDTIKECYEDKNKIKCAKNSEILKQLVNCQKCKCFNCNKECITDGCNRCEPGAGGHVVLCDNDIITVYHFKNKSFKLKSNKLKNIETYQVLAIIQDIKYNEYFIVLNSNGKKYIAYYYPEVSGDTFGEIKSIDDFNFAIKAFEDSEVESV</sequence>
<dbReference type="Proteomes" id="UP000191154">
    <property type="component" value="Unassembled WGS sequence"/>
</dbReference>
<evidence type="ECO:0000313" key="2">
    <source>
        <dbReference type="Proteomes" id="UP000191154"/>
    </source>
</evidence>
<comment type="caution">
    <text evidence="1">The sequence shown here is derived from an EMBL/GenBank/DDBJ whole genome shotgun (WGS) entry which is preliminary data.</text>
</comment>
<protein>
    <recommendedName>
        <fullName evidence="3">DUF1292 domain-containing protein</fullName>
    </recommendedName>
</protein>
<evidence type="ECO:0000313" key="1">
    <source>
        <dbReference type="EMBL" id="OOM15934.1"/>
    </source>
</evidence>
<proteinExistence type="predicted"/>
<gene>
    <name evidence="1" type="ORF">CLOSAC_02050</name>
</gene>
<organism evidence="1 2">
    <name type="scientific">Clostridium saccharobutylicum</name>
    <dbReference type="NCBI Taxonomy" id="169679"/>
    <lineage>
        <taxon>Bacteria</taxon>
        <taxon>Bacillati</taxon>
        <taxon>Bacillota</taxon>
        <taxon>Clostridia</taxon>
        <taxon>Eubacteriales</taxon>
        <taxon>Clostridiaceae</taxon>
        <taxon>Clostridium</taxon>
    </lineage>
</organism>
<accession>A0A1S8NHG7</accession>
<evidence type="ECO:0008006" key="3">
    <source>
        <dbReference type="Google" id="ProtNLM"/>
    </source>
</evidence>
<dbReference type="AlphaFoldDB" id="A0A1S8NHG7"/>
<reference evidence="1 2" key="1">
    <citation type="submission" date="2016-05" db="EMBL/GenBank/DDBJ databases">
        <title>Microbial solvent formation.</title>
        <authorList>
            <person name="Poehlein A."/>
            <person name="Montoya Solano J.D."/>
            <person name="Flitsch S."/>
            <person name="Krabben P."/>
            <person name="Duerre P."/>
            <person name="Daniel R."/>
        </authorList>
    </citation>
    <scope>NUCLEOTIDE SEQUENCE [LARGE SCALE GENOMIC DNA]</scope>
    <source>
        <strain evidence="1 2">L1-8</strain>
    </source>
</reference>